<dbReference type="Proteomes" id="UP000234681">
    <property type="component" value="Chromosome 3"/>
</dbReference>
<organism evidence="1 2">
    <name type="scientific">Rattus norvegicus</name>
    <name type="common">Rat</name>
    <dbReference type="NCBI Taxonomy" id="10116"/>
    <lineage>
        <taxon>Eukaryota</taxon>
        <taxon>Metazoa</taxon>
        <taxon>Chordata</taxon>
        <taxon>Craniata</taxon>
        <taxon>Vertebrata</taxon>
        <taxon>Euteleostomi</taxon>
        <taxon>Mammalia</taxon>
        <taxon>Eutheria</taxon>
        <taxon>Euarchontoglires</taxon>
        <taxon>Glires</taxon>
        <taxon>Rodentia</taxon>
        <taxon>Myomorpha</taxon>
        <taxon>Muroidea</taxon>
        <taxon>Muridae</taxon>
        <taxon>Murinae</taxon>
        <taxon>Rattus</taxon>
    </lineage>
</organism>
<reference evidence="2" key="1">
    <citation type="submission" date="2005-09" db="EMBL/GenBank/DDBJ databases">
        <authorList>
            <person name="Mural R.J."/>
            <person name="Li P.W."/>
            <person name="Adams M.D."/>
            <person name="Amanatides P.G."/>
            <person name="Baden-Tillson H."/>
            <person name="Barnstead M."/>
            <person name="Chin S.H."/>
            <person name="Dew I."/>
            <person name="Evans C.A."/>
            <person name="Ferriera S."/>
            <person name="Flanigan M."/>
            <person name="Fosler C."/>
            <person name="Glodek A."/>
            <person name="Gu Z."/>
            <person name="Holt R.A."/>
            <person name="Jennings D."/>
            <person name="Kraft C.L."/>
            <person name="Lu F."/>
            <person name="Nguyen T."/>
            <person name="Nusskern D.R."/>
            <person name="Pfannkoch C.M."/>
            <person name="Sitter C."/>
            <person name="Sutton G.G."/>
            <person name="Venter J.C."/>
            <person name="Wang Z."/>
            <person name="Woodage T."/>
            <person name="Zheng X.H."/>
            <person name="Zhong F."/>
        </authorList>
    </citation>
    <scope>NUCLEOTIDE SEQUENCE [LARGE SCALE GENOMIC DNA]</scope>
    <source>
        <strain>BN</strain>
        <strain evidence="2">Sprague-Dawley</strain>
    </source>
</reference>
<dbReference type="EMBL" id="CH473949">
    <property type="protein sequence ID" value="EDL80265.1"/>
    <property type="molecule type" value="Genomic_DNA"/>
</dbReference>
<sequence length="65" mass="7304">MCTYHRLSSSGALINCQKQLKLKAVITGDRRSCSQGNPWRATGVALLQAELLTLRKRQQEQWSSS</sequence>
<gene>
    <name evidence="1" type="ORF">rCG_27288</name>
</gene>
<evidence type="ECO:0000313" key="2">
    <source>
        <dbReference type="Proteomes" id="UP000234681"/>
    </source>
</evidence>
<evidence type="ECO:0000313" key="1">
    <source>
        <dbReference type="EMBL" id="EDL80265.1"/>
    </source>
</evidence>
<protein>
    <submittedName>
        <fullName evidence="1">RCG27288</fullName>
    </submittedName>
</protein>
<dbReference type="AlphaFoldDB" id="A6HQG4"/>
<name>A6HQG4_RAT</name>
<proteinExistence type="predicted"/>
<accession>A6HQG4</accession>